<keyword evidence="2" id="KW-0902">Two-component regulatory system</keyword>
<dbReference type="PANTHER" id="PTHR48111">
    <property type="entry name" value="REGULATOR OF RPOS"/>
    <property type="match status" value="1"/>
</dbReference>
<dbReference type="Pfam" id="PF00072">
    <property type="entry name" value="Response_reg"/>
    <property type="match status" value="1"/>
</dbReference>
<dbReference type="InterPro" id="IPR009057">
    <property type="entry name" value="Homeodomain-like_sf"/>
</dbReference>
<evidence type="ECO:0000256" key="2">
    <source>
        <dbReference type="ARBA" id="ARBA00023012"/>
    </source>
</evidence>
<protein>
    <submittedName>
        <fullName evidence="8">Two-component system response regulator</fullName>
    </submittedName>
</protein>
<dbReference type="Gene3D" id="3.40.50.2300">
    <property type="match status" value="1"/>
</dbReference>
<accession>A0A150PDL7</accession>
<dbReference type="GO" id="GO:0000156">
    <property type="term" value="F:phosphorelay response regulator activity"/>
    <property type="evidence" value="ECO:0007669"/>
    <property type="project" value="TreeGrafter"/>
</dbReference>
<dbReference type="GO" id="GO:0005829">
    <property type="term" value="C:cytosol"/>
    <property type="evidence" value="ECO:0007669"/>
    <property type="project" value="TreeGrafter"/>
</dbReference>
<reference evidence="8 9" key="1">
    <citation type="submission" date="2014-02" db="EMBL/GenBank/DDBJ databases">
        <title>The small core and large imbalanced accessory genome model reveals a collaborative survival strategy of Sorangium cellulosum strains in nature.</title>
        <authorList>
            <person name="Han K."/>
            <person name="Peng R."/>
            <person name="Blom J."/>
            <person name="Li Y.-Z."/>
        </authorList>
    </citation>
    <scope>NUCLEOTIDE SEQUENCE [LARGE SCALE GENOMIC DNA]</scope>
    <source>
        <strain evidence="8 9">So0157-25</strain>
    </source>
</reference>
<gene>
    <name evidence="8" type="ORF">BE08_18425</name>
</gene>
<dbReference type="InterPro" id="IPR001789">
    <property type="entry name" value="Sig_transdc_resp-reg_receiver"/>
</dbReference>
<feature type="domain" description="Response regulatory" evidence="7">
    <location>
        <begin position="14"/>
        <end position="128"/>
    </location>
</feature>
<proteinExistence type="predicted"/>
<name>A0A150PDL7_SORCE</name>
<dbReference type="PROSITE" id="PS50110">
    <property type="entry name" value="RESPONSE_REGULATORY"/>
    <property type="match status" value="1"/>
</dbReference>
<dbReference type="SUPFAM" id="SSF46689">
    <property type="entry name" value="Homeodomain-like"/>
    <property type="match status" value="1"/>
</dbReference>
<feature type="modified residue" description="4-aspartylphosphate" evidence="6">
    <location>
        <position position="63"/>
    </location>
</feature>
<dbReference type="Proteomes" id="UP000075420">
    <property type="component" value="Unassembled WGS sequence"/>
</dbReference>
<sequence length="184" mass="19784">MSLERALEPASEPTLLIVDDDATFRSALGDALGRNGFAVHLAGSAEEAVAAAREHVFEYALVDVRMPGQSGIELVGALRGMDDGIRIVVFTGYGTIANAVAAIRAGAVDYLTKPVDAARCARALLGFAPAPGGDEDLPSLERVEWEYLQRVLADCEGNISEAARKLRMHRRSLQRKLSRLPPRS</sequence>
<dbReference type="Gene3D" id="1.10.10.60">
    <property type="entry name" value="Homeodomain-like"/>
    <property type="match status" value="1"/>
</dbReference>
<dbReference type="InterPro" id="IPR011006">
    <property type="entry name" value="CheY-like_superfamily"/>
</dbReference>
<dbReference type="Pfam" id="PF02954">
    <property type="entry name" value="HTH_8"/>
    <property type="match status" value="1"/>
</dbReference>
<evidence type="ECO:0000256" key="3">
    <source>
        <dbReference type="ARBA" id="ARBA00023015"/>
    </source>
</evidence>
<dbReference type="AlphaFoldDB" id="A0A150PDL7"/>
<evidence type="ECO:0000313" key="8">
    <source>
        <dbReference type="EMBL" id="KYF53736.1"/>
    </source>
</evidence>
<keyword evidence="1 6" id="KW-0597">Phosphoprotein</keyword>
<evidence type="ECO:0000256" key="1">
    <source>
        <dbReference type="ARBA" id="ARBA00022553"/>
    </source>
</evidence>
<evidence type="ECO:0000259" key="7">
    <source>
        <dbReference type="PROSITE" id="PS50110"/>
    </source>
</evidence>
<evidence type="ECO:0000256" key="5">
    <source>
        <dbReference type="ARBA" id="ARBA00023163"/>
    </source>
</evidence>
<evidence type="ECO:0000256" key="4">
    <source>
        <dbReference type="ARBA" id="ARBA00023125"/>
    </source>
</evidence>
<dbReference type="GO" id="GO:0032993">
    <property type="term" value="C:protein-DNA complex"/>
    <property type="evidence" value="ECO:0007669"/>
    <property type="project" value="TreeGrafter"/>
</dbReference>
<dbReference type="EMBL" id="JELY01002059">
    <property type="protein sequence ID" value="KYF53736.1"/>
    <property type="molecule type" value="Genomic_DNA"/>
</dbReference>
<dbReference type="PRINTS" id="PR01590">
    <property type="entry name" value="HTHFIS"/>
</dbReference>
<keyword evidence="3" id="KW-0805">Transcription regulation</keyword>
<dbReference type="SMART" id="SM00448">
    <property type="entry name" value="REC"/>
    <property type="match status" value="1"/>
</dbReference>
<dbReference type="GO" id="GO:0006355">
    <property type="term" value="P:regulation of DNA-templated transcription"/>
    <property type="evidence" value="ECO:0007669"/>
    <property type="project" value="TreeGrafter"/>
</dbReference>
<dbReference type="SUPFAM" id="SSF52172">
    <property type="entry name" value="CheY-like"/>
    <property type="match status" value="1"/>
</dbReference>
<dbReference type="PANTHER" id="PTHR48111:SF1">
    <property type="entry name" value="TWO-COMPONENT RESPONSE REGULATOR ORR33"/>
    <property type="match status" value="1"/>
</dbReference>
<dbReference type="GO" id="GO:0000976">
    <property type="term" value="F:transcription cis-regulatory region binding"/>
    <property type="evidence" value="ECO:0007669"/>
    <property type="project" value="TreeGrafter"/>
</dbReference>
<keyword evidence="5" id="KW-0804">Transcription</keyword>
<comment type="caution">
    <text evidence="8">The sequence shown here is derived from an EMBL/GenBank/DDBJ whole genome shotgun (WGS) entry which is preliminary data.</text>
</comment>
<evidence type="ECO:0000313" key="9">
    <source>
        <dbReference type="Proteomes" id="UP000075420"/>
    </source>
</evidence>
<evidence type="ECO:0000256" key="6">
    <source>
        <dbReference type="PROSITE-ProRule" id="PRU00169"/>
    </source>
</evidence>
<dbReference type="InterPro" id="IPR002197">
    <property type="entry name" value="HTH_Fis"/>
</dbReference>
<organism evidence="8 9">
    <name type="scientific">Sorangium cellulosum</name>
    <name type="common">Polyangium cellulosum</name>
    <dbReference type="NCBI Taxonomy" id="56"/>
    <lineage>
        <taxon>Bacteria</taxon>
        <taxon>Pseudomonadati</taxon>
        <taxon>Myxococcota</taxon>
        <taxon>Polyangia</taxon>
        <taxon>Polyangiales</taxon>
        <taxon>Polyangiaceae</taxon>
        <taxon>Sorangium</taxon>
    </lineage>
</organism>
<keyword evidence="4" id="KW-0238">DNA-binding</keyword>
<dbReference type="InterPro" id="IPR039420">
    <property type="entry name" value="WalR-like"/>
</dbReference>